<dbReference type="InterPro" id="IPR008979">
    <property type="entry name" value="Galactose-bd-like_sf"/>
</dbReference>
<feature type="domain" description="F5/8 type C" evidence="1">
    <location>
        <begin position="207"/>
        <end position="298"/>
    </location>
</feature>
<name>A0ABR8V7G5_9BACT</name>
<dbReference type="EMBL" id="JACSPQ010000001">
    <property type="protein sequence ID" value="MBD8000717.1"/>
    <property type="molecule type" value="Genomic_DNA"/>
</dbReference>
<evidence type="ECO:0000313" key="4">
    <source>
        <dbReference type="Proteomes" id="UP000616346"/>
    </source>
</evidence>
<evidence type="ECO:0000259" key="2">
    <source>
        <dbReference type="Pfam" id="PF16390"/>
    </source>
</evidence>
<dbReference type="RefSeq" id="WP_191709234.1">
    <property type="nucleotide sequence ID" value="NZ_JACSPQ010000001.1"/>
</dbReference>
<protein>
    <submittedName>
        <fullName evidence="3">Discoidin domain-containing protein</fullName>
    </submittedName>
</protein>
<dbReference type="Pfam" id="PF00754">
    <property type="entry name" value="F5_F8_type_C"/>
    <property type="match status" value="1"/>
</dbReference>
<proteinExistence type="predicted"/>
<dbReference type="InterPro" id="IPR000421">
    <property type="entry name" value="FA58C"/>
</dbReference>
<accession>A0ABR8V7G5</accession>
<dbReference type="Gene3D" id="2.60.120.260">
    <property type="entry name" value="Galactose-binding domain-like"/>
    <property type="match status" value="1"/>
</dbReference>
<dbReference type="PROSITE" id="PS51257">
    <property type="entry name" value="PROKAR_LIPOPROTEIN"/>
    <property type="match status" value="1"/>
</dbReference>
<dbReference type="Proteomes" id="UP000616346">
    <property type="component" value="Unassembled WGS sequence"/>
</dbReference>
<dbReference type="InterPro" id="IPR032163">
    <property type="entry name" value="DUF4999"/>
</dbReference>
<feature type="domain" description="DUF4999" evidence="2">
    <location>
        <begin position="1"/>
        <end position="77"/>
    </location>
</feature>
<dbReference type="SUPFAM" id="SSF49785">
    <property type="entry name" value="Galactose-binding domain-like"/>
    <property type="match status" value="1"/>
</dbReference>
<organism evidence="3 4">
    <name type="scientific">Phocaeicola faecium</name>
    <dbReference type="NCBI Taxonomy" id="2762213"/>
    <lineage>
        <taxon>Bacteria</taxon>
        <taxon>Pseudomonadati</taxon>
        <taxon>Bacteroidota</taxon>
        <taxon>Bacteroidia</taxon>
        <taxon>Bacteroidales</taxon>
        <taxon>Bacteroidaceae</taxon>
        <taxon>Phocaeicola</taxon>
    </lineage>
</organism>
<evidence type="ECO:0000313" key="3">
    <source>
        <dbReference type="EMBL" id="MBD8000717.1"/>
    </source>
</evidence>
<evidence type="ECO:0000259" key="1">
    <source>
        <dbReference type="Pfam" id="PF00754"/>
    </source>
</evidence>
<sequence length="315" mass="34953">MKKFFQYMLMAAFIGGTVSFTSCNDDDENQVNEWNMSYVSLLQSDYLRPIESFTLKHVEDKGIEGSVEYKVMATLNKPTSQDVTVNITATCDSISADKVILSSNTATIKAGETKSEDVTISITDWSDIVTNNAECDMVLTIQMDGISTTAADVTNSEFNQSIKVNIKKEQAKPEEFLFFGYAPENSTLMTNKTDWTFEFMEGVENPNSNTVAGTGGSDVATNGVPFWFTVDFGEVYNVTGIQTRHWGAGYAPTEIEVFTSDNGTDWKSMNTVQTYGSAQAIAFKEPRATRYLKYQMITVPGRVDVTAFYVYVANE</sequence>
<gene>
    <name evidence="3" type="ORF">H9626_00545</name>
</gene>
<keyword evidence="4" id="KW-1185">Reference proteome</keyword>
<dbReference type="Pfam" id="PF16390">
    <property type="entry name" value="DUF4999"/>
    <property type="match status" value="1"/>
</dbReference>
<comment type="caution">
    <text evidence="3">The sequence shown here is derived from an EMBL/GenBank/DDBJ whole genome shotgun (WGS) entry which is preliminary data.</text>
</comment>
<reference evidence="3 4" key="1">
    <citation type="submission" date="2020-08" db="EMBL/GenBank/DDBJ databases">
        <title>A Genomic Blueprint of the Chicken Gut Microbiome.</title>
        <authorList>
            <person name="Gilroy R."/>
            <person name="Ravi A."/>
            <person name="Getino M."/>
            <person name="Pursley I."/>
            <person name="Horton D.L."/>
            <person name="Alikhan N.-F."/>
            <person name="Baker D."/>
            <person name="Gharbi K."/>
            <person name="Hall N."/>
            <person name="Watson M."/>
            <person name="Adriaenssens E.M."/>
            <person name="Foster-Nyarko E."/>
            <person name="Jarju S."/>
            <person name="Secka A."/>
            <person name="Antonio M."/>
            <person name="Oren A."/>
            <person name="Chaudhuri R."/>
            <person name="La Ragione R.M."/>
            <person name="Hildebrand F."/>
            <person name="Pallen M.J."/>
        </authorList>
    </citation>
    <scope>NUCLEOTIDE SEQUENCE [LARGE SCALE GENOMIC DNA]</scope>
    <source>
        <strain evidence="3 4">Sa1YUN3</strain>
    </source>
</reference>